<reference evidence="3 4" key="1">
    <citation type="submission" date="2018-01" db="EMBL/GenBank/DDBJ databases">
        <title>The draft genome sequence of Cohaesibacter sp. H1304.</title>
        <authorList>
            <person name="Wang N.-N."/>
            <person name="Du Z.-J."/>
        </authorList>
    </citation>
    <scope>NUCLEOTIDE SEQUENCE [LARGE SCALE GENOMIC DNA]</scope>
    <source>
        <strain evidence="3 4">H1304</strain>
    </source>
</reference>
<feature type="coiled-coil region" evidence="1">
    <location>
        <begin position="76"/>
        <end position="138"/>
    </location>
</feature>
<evidence type="ECO:0000313" key="3">
    <source>
        <dbReference type="EMBL" id="PLW77366.1"/>
    </source>
</evidence>
<evidence type="ECO:0000256" key="1">
    <source>
        <dbReference type="SAM" id="Coils"/>
    </source>
</evidence>
<name>A0A2N5XS67_9HYPH</name>
<keyword evidence="4" id="KW-1185">Reference proteome</keyword>
<accession>A0A2N5XS67</accession>
<keyword evidence="2" id="KW-0732">Signal</keyword>
<gene>
    <name evidence="3" type="ORF">C0081_08470</name>
</gene>
<keyword evidence="1" id="KW-0175">Coiled coil</keyword>
<dbReference type="OrthoDB" id="7850882at2"/>
<dbReference type="AlphaFoldDB" id="A0A2N5XS67"/>
<dbReference type="EMBL" id="PKUQ01000016">
    <property type="protein sequence ID" value="PLW77366.1"/>
    <property type="molecule type" value="Genomic_DNA"/>
</dbReference>
<feature type="signal peptide" evidence="2">
    <location>
        <begin position="1"/>
        <end position="43"/>
    </location>
</feature>
<dbReference type="Pfam" id="PF11064">
    <property type="entry name" value="DUF2865"/>
    <property type="match status" value="1"/>
</dbReference>
<evidence type="ECO:0008006" key="5">
    <source>
        <dbReference type="Google" id="ProtNLM"/>
    </source>
</evidence>
<evidence type="ECO:0000256" key="2">
    <source>
        <dbReference type="SAM" id="SignalP"/>
    </source>
</evidence>
<proteinExistence type="predicted"/>
<dbReference type="InterPro" id="IPR021293">
    <property type="entry name" value="DUF2865"/>
</dbReference>
<dbReference type="Proteomes" id="UP000234881">
    <property type="component" value="Unassembled WGS sequence"/>
</dbReference>
<comment type="caution">
    <text evidence="3">The sequence shown here is derived from an EMBL/GenBank/DDBJ whole genome shotgun (WGS) entry which is preliminary data.</text>
</comment>
<evidence type="ECO:0000313" key="4">
    <source>
        <dbReference type="Proteomes" id="UP000234881"/>
    </source>
</evidence>
<protein>
    <recommendedName>
        <fullName evidence="5">DUF2865 domain-containing protein</fullName>
    </recommendedName>
</protein>
<sequence length="385" mass="42716">MTGKYTVAQQLTSNGFGTYSMKSRAVLAGLILASLLATPAAQAQSSRSQNARYCAELEGELARLQRSGNTRSNRNFEKYDAAVHKQQAQIDSANQRAKRDSCFGGRGFLFKRTPKATCPALLKRIDKMERNLVALQKKRGRYPAPSGNSNQLKANILDQLAQARCGEQYERFAQPAPTRRQGLFAKLFQPRSTVREYNQQYDIPEIGTYRTVCVRACDGFFFPVSFSTTESNFARDDSVCQASCPGTSAELYVYQNPGQSEEEMVSLGGRPYQSLETAFLYKKQYVPNCSCQAPISQLTALTTSDQPLSTPRTEQVMPVNNSPIVPLPLPKQTVMVDPDTLAVERLGMTFKPYRPPEVSSDKGLVHTADGRSIRIVGPKFFGNQE</sequence>
<feature type="chain" id="PRO_5015008603" description="DUF2865 domain-containing protein" evidence="2">
    <location>
        <begin position="44"/>
        <end position="385"/>
    </location>
</feature>
<organism evidence="3 4">
    <name type="scientific">Cohaesibacter celericrescens</name>
    <dbReference type="NCBI Taxonomy" id="2067669"/>
    <lineage>
        <taxon>Bacteria</taxon>
        <taxon>Pseudomonadati</taxon>
        <taxon>Pseudomonadota</taxon>
        <taxon>Alphaproteobacteria</taxon>
        <taxon>Hyphomicrobiales</taxon>
        <taxon>Cohaesibacteraceae</taxon>
    </lineage>
</organism>